<evidence type="ECO:0000313" key="3">
    <source>
        <dbReference type="EMBL" id="KAJ7764976.1"/>
    </source>
</evidence>
<dbReference type="PANTHER" id="PTHR40422">
    <property type="entry name" value="TRANSLATION MACHINERY-ASSOCIATED PROTEIN 17"/>
    <property type="match status" value="1"/>
</dbReference>
<dbReference type="GO" id="GO:0070682">
    <property type="term" value="P:proteasome regulatory particle assembly"/>
    <property type="evidence" value="ECO:0007669"/>
    <property type="project" value="InterPro"/>
</dbReference>
<keyword evidence="4" id="KW-1185">Reference proteome</keyword>
<dbReference type="PANTHER" id="PTHR40422:SF1">
    <property type="entry name" value="TRANSLATION MACHINERY-ASSOCIATED PROTEIN 17"/>
    <property type="match status" value="1"/>
</dbReference>
<dbReference type="AlphaFoldDB" id="A0AAD7JHL3"/>
<keyword evidence="1" id="KW-0175">Coiled coil</keyword>
<proteinExistence type="predicted"/>
<name>A0AAD7JHL3_9AGAR</name>
<protein>
    <submittedName>
        <fullName evidence="3">Uncharacterized protein</fullName>
    </submittedName>
</protein>
<dbReference type="GO" id="GO:0030674">
    <property type="term" value="F:protein-macromolecule adaptor activity"/>
    <property type="evidence" value="ECO:0007669"/>
    <property type="project" value="TreeGrafter"/>
</dbReference>
<dbReference type="EMBL" id="JARJLG010000036">
    <property type="protein sequence ID" value="KAJ7764976.1"/>
    <property type="molecule type" value="Genomic_DNA"/>
</dbReference>
<feature type="region of interest" description="Disordered" evidence="2">
    <location>
        <begin position="101"/>
        <end position="126"/>
    </location>
</feature>
<gene>
    <name evidence="3" type="ORF">DFH07DRAFT_811006</name>
</gene>
<accession>A0AAD7JHL3</accession>
<feature type="coiled-coil region" evidence="1">
    <location>
        <begin position="21"/>
        <end position="48"/>
    </location>
</feature>
<sequence>MDYKPRYTQPFTLAEARLLDVETITEEIARLQNSLQRLDETQKMLREHVDSIQPEVDPEISKAIQENETVIGSQSERISMLKMALADRGVTGSHYDLAPPVSRVVGSSGAGAPAEPHGEENGGVDL</sequence>
<dbReference type="InterPro" id="IPR038966">
    <property type="entry name" value="TMA17"/>
</dbReference>
<evidence type="ECO:0000256" key="1">
    <source>
        <dbReference type="SAM" id="Coils"/>
    </source>
</evidence>
<comment type="caution">
    <text evidence="3">The sequence shown here is derived from an EMBL/GenBank/DDBJ whole genome shotgun (WGS) entry which is preliminary data.</text>
</comment>
<reference evidence="3" key="1">
    <citation type="submission" date="2023-03" db="EMBL/GenBank/DDBJ databases">
        <title>Massive genome expansion in bonnet fungi (Mycena s.s.) driven by repeated elements and novel gene families across ecological guilds.</title>
        <authorList>
            <consortium name="Lawrence Berkeley National Laboratory"/>
            <person name="Harder C.B."/>
            <person name="Miyauchi S."/>
            <person name="Viragh M."/>
            <person name="Kuo A."/>
            <person name="Thoen E."/>
            <person name="Andreopoulos B."/>
            <person name="Lu D."/>
            <person name="Skrede I."/>
            <person name="Drula E."/>
            <person name="Henrissat B."/>
            <person name="Morin E."/>
            <person name="Kohler A."/>
            <person name="Barry K."/>
            <person name="LaButti K."/>
            <person name="Morin E."/>
            <person name="Salamov A."/>
            <person name="Lipzen A."/>
            <person name="Mereny Z."/>
            <person name="Hegedus B."/>
            <person name="Baldrian P."/>
            <person name="Stursova M."/>
            <person name="Weitz H."/>
            <person name="Taylor A."/>
            <person name="Grigoriev I.V."/>
            <person name="Nagy L.G."/>
            <person name="Martin F."/>
            <person name="Kauserud H."/>
        </authorList>
    </citation>
    <scope>NUCLEOTIDE SEQUENCE</scope>
    <source>
        <strain evidence="3">CBHHK188m</strain>
    </source>
</reference>
<dbReference type="Proteomes" id="UP001215280">
    <property type="component" value="Unassembled WGS sequence"/>
</dbReference>
<evidence type="ECO:0000313" key="4">
    <source>
        <dbReference type="Proteomes" id="UP001215280"/>
    </source>
</evidence>
<evidence type="ECO:0000256" key="2">
    <source>
        <dbReference type="SAM" id="MobiDB-lite"/>
    </source>
</evidence>
<organism evidence="3 4">
    <name type="scientific">Mycena maculata</name>
    <dbReference type="NCBI Taxonomy" id="230809"/>
    <lineage>
        <taxon>Eukaryota</taxon>
        <taxon>Fungi</taxon>
        <taxon>Dikarya</taxon>
        <taxon>Basidiomycota</taxon>
        <taxon>Agaricomycotina</taxon>
        <taxon>Agaricomycetes</taxon>
        <taxon>Agaricomycetidae</taxon>
        <taxon>Agaricales</taxon>
        <taxon>Marasmiineae</taxon>
        <taxon>Mycenaceae</taxon>
        <taxon>Mycena</taxon>
    </lineage>
</organism>